<dbReference type="PROSITE" id="PS50213">
    <property type="entry name" value="FAS1"/>
    <property type="match status" value="1"/>
</dbReference>
<evidence type="ECO:0000259" key="3">
    <source>
        <dbReference type="PROSITE" id="PS50213"/>
    </source>
</evidence>
<proteinExistence type="inferred from homology"/>
<dbReference type="Gene3D" id="2.30.180.10">
    <property type="entry name" value="FAS1 domain"/>
    <property type="match status" value="2"/>
</dbReference>
<dbReference type="InterPro" id="IPR000782">
    <property type="entry name" value="FAS1_domain"/>
</dbReference>
<evidence type="ECO:0000313" key="5">
    <source>
        <dbReference type="EMBL" id="KAB1210093.1"/>
    </source>
</evidence>
<dbReference type="EMBL" id="RXIC02000025">
    <property type="protein sequence ID" value="KAB1208205.1"/>
    <property type="molecule type" value="Genomic_DNA"/>
</dbReference>
<keyword evidence="2" id="KW-0472">Membrane</keyword>
<dbReference type="PANTHER" id="PTHR33985">
    <property type="entry name" value="OS02G0491300 PROTEIN-RELATED"/>
    <property type="match status" value="1"/>
</dbReference>
<protein>
    <submittedName>
        <fullName evidence="5">Fasciclin-like arabinogalactan protein 21</fullName>
    </submittedName>
</protein>
<dbReference type="InterPro" id="IPR036378">
    <property type="entry name" value="FAS1_dom_sf"/>
</dbReference>
<dbReference type="Pfam" id="PF02469">
    <property type="entry name" value="Fasciclin"/>
    <property type="match status" value="1"/>
</dbReference>
<dbReference type="SUPFAM" id="SSF82153">
    <property type="entry name" value="FAS1 domain"/>
    <property type="match status" value="2"/>
</dbReference>
<gene>
    <name evidence="5" type="ORF">CJ030_MR6G011331</name>
    <name evidence="4" type="ORF">CJ030_MR7G012938</name>
</gene>
<comment type="similarity">
    <text evidence="1">Belongs to the fasciclin-like AGP family.</text>
</comment>
<dbReference type="EMBL" id="RXIC02000024">
    <property type="protein sequence ID" value="KAB1210093.1"/>
    <property type="molecule type" value="Genomic_DNA"/>
</dbReference>
<dbReference type="Proteomes" id="UP000516437">
    <property type="component" value="Chromosome 7"/>
</dbReference>
<evidence type="ECO:0000256" key="1">
    <source>
        <dbReference type="ARBA" id="ARBA00007843"/>
    </source>
</evidence>
<feature type="transmembrane region" description="Helical" evidence="2">
    <location>
        <begin position="12"/>
        <end position="30"/>
    </location>
</feature>
<evidence type="ECO:0000313" key="4">
    <source>
        <dbReference type="EMBL" id="KAB1208205.1"/>
    </source>
</evidence>
<name>A0A6A1VBG6_9ROSI</name>
<dbReference type="InterPro" id="IPR052806">
    <property type="entry name" value="Fasciclin-like_AGP"/>
</dbReference>
<comment type="caution">
    <text evidence="5">The sequence shown here is derived from an EMBL/GenBank/DDBJ whole genome shotgun (WGS) entry which is preliminary data.</text>
</comment>
<reference evidence="5 6" key="2">
    <citation type="journal article" date="2019" name="Plant Biotechnol. J.">
        <title>The red bayberry genome and genetic basis of sex determination.</title>
        <authorList>
            <person name="Jia H.M."/>
            <person name="Jia H.J."/>
            <person name="Cai Q.L."/>
            <person name="Wang Y."/>
            <person name="Zhao H.B."/>
            <person name="Yang W.F."/>
            <person name="Wang G.Y."/>
            <person name="Li Y.H."/>
            <person name="Zhan D.L."/>
            <person name="Shen Y.T."/>
            <person name="Niu Q.F."/>
            <person name="Chang L."/>
            <person name="Qiu J."/>
            <person name="Zhao L."/>
            <person name="Xie H.B."/>
            <person name="Fu W.Y."/>
            <person name="Jin J."/>
            <person name="Li X.W."/>
            <person name="Jiao Y."/>
            <person name="Zhou C.C."/>
            <person name="Tu T."/>
            <person name="Chai C.Y."/>
            <person name="Gao J.L."/>
            <person name="Fan L.J."/>
            <person name="van de Weg E."/>
            <person name="Wang J.Y."/>
            <person name="Gao Z.S."/>
        </authorList>
    </citation>
    <scope>NUCLEOTIDE SEQUENCE [LARGE SCALE GENOMIC DNA]</scope>
    <source>
        <tissue evidence="5">Leaves</tissue>
    </source>
</reference>
<evidence type="ECO:0000256" key="2">
    <source>
        <dbReference type="SAM" id="Phobius"/>
    </source>
</evidence>
<evidence type="ECO:0000313" key="6">
    <source>
        <dbReference type="Proteomes" id="UP000516437"/>
    </source>
</evidence>
<dbReference type="SMART" id="SM00554">
    <property type="entry name" value="FAS1"/>
    <property type="match status" value="2"/>
</dbReference>
<dbReference type="OrthoDB" id="1525874at2759"/>
<sequence>MASCCNRWWQAPVYFTISIFLAFTAISTTFHSNQKNAIPTTRPIGYELQLNVSLALRRAGFNTMAILLHVSPEIFLSSPNLTIFAIKDSAISDVSIPPWLLKDLVLYHTTPSKLKMDDLLKKPQGSCLPTLRRQRNIAITKIVARQRLIEINHVLVSHPDVFLDGPIAVHGVLGPFFPLDPPDVNERWNFSKPPICDSNSASVPDLFKPKNRVEWSRIIQLLRTKGFVSFATGLHSSLQRILEDNLDLTNVTIFAPQNLTVLASSSLLLDKVVRFHILPRRLTYMELTSLPVRTLLRTLAPGQDLEVTGKVNFMKRLLVNGVEIAAPDMFSSEKFVVHGISQAFQLNEVLDKLM</sequence>
<keyword evidence="6" id="KW-1185">Reference proteome</keyword>
<keyword evidence="2" id="KW-0812">Transmembrane</keyword>
<dbReference type="Proteomes" id="UP000516437">
    <property type="component" value="Chromosome 6"/>
</dbReference>
<feature type="domain" description="FAS1" evidence="3">
    <location>
        <begin position="215"/>
        <end position="344"/>
    </location>
</feature>
<keyword evidence="2" id="KW-1133">Transmembrane helix</keyword>
<dbReference type="PANTHER" id="PTHR33985:SF19">
    <property type="entry name" value="FASCICLIN-LIKE ARABINOGALACTAN PROTEIN 21"/>
    <property type="match status" value="1"/>
</dbReference>
<reference evidence="5" key="3">
    <citation type="submission" date="2019-09" db="EMBL/GenBank/DDBJ databases">
        <authorList>
            <person name="Gao Z."/>
        </authorList>
    </citation>
    <scope>NUCLEOTIDE SEQUENCE</scope>
    <source>
        <tissue evidence="5">Leaves</tissue>
    </source>
</reference>
<reference evidence="5" key="1">
    <citation type="submission" date="2018-07" db="EMBL/GenBank/DDBJ databases">
        <authorList>
            <person name="Gao Z.-S."/>
            <person name="Jia H.-M."/>
            <person name="Jia H.-J."/>
            <person name="Cai Q.-L."/>
            <person name="Wang Y."/>
            <person name="Zhao H.-B."/>
        </authorList>
    </citation>
    <scope>NUCLEOTIDE SEQUENCE</scope>
    <source>
        <tissue evidence="5">Leaves</tissue>
    </source>
</reference>
<dbReference type="AlphaFoldDB" id="A0A6A1VBG6"/>
<accession>A0A6A1VBG6</accession>
<organism evidence="5 6">
    <name type="scientific">Morella rubra</name>
    <name type="common">Chinese bayberry</name>
    <dbReference type="NCBI Taxonomy" id="262757"/>
    <lineage>
        <taxon>Eukaryota</taxon>
        <taxon>Viridiplantae</taxon>
        <taxon>Streptophyta</taxon>
        <taxon>Embryophyta</taxon>
        <taxon>Tracheophyta</taxon>
        <taxon>Spermatophyta</taxon>
        <taxon>Magnoliopsida</taxon>
        <taxon>eudicotyledons</taxon>
        <taxon>Gunneridae</taxon>
        <taxon>Pentapetalae</taxon>
        <taxon>rosids</taxon>
        <taxon>fabids</taxon>
        <taxon>Fagales</taxon>
        <taxon>Myricaceae</taxon>
        <taxon>Morella</taxon>
    </lineage>
</organism>